<gene>
    <name evidence="2" type="ORF">V6N11_049114</name>
</gene>
<evidence type="ECO:0000313" key="3">
    <source>
        <dbReference type="Proteomes" id="UP001396334"/>
    </source>
</evidence>
<organism evidence="2 3">
    <name type="scientific">Hibiscus sabdariffa</name>
    <name type="common">roselle</name>
    <dbReference type="NCBI Taxonomy" id="183260"/>
    <lineage>
        <taxon>Eukaryota</taxon>
        <taxon>Viridiplantae</taxon>
        <taxon>Streptophyta</taxon>
        <taxon>Embryophyta</taxon>
        <taxon>Tracheophyta</taxon>
        <taxon>Spermatophyta</taxon>
        <taxon>Magnoliopsida</taxon>
        <taxon>eudicotyledons</taxon>
        <taxon>Gunneridae</taxon>
        <taxon>Pentapetalae</taxon>
        <taxon>rosids</taxon>
        <taxon>malvids</taxon>
        <taxon>Malvales</taxon>
        <taxon>Malvaceae</taxon>
        <taxon>Malvoideae</taxon>
        <taxon>Hibiscus</taxon>
    </lineage>
</organism>
<sequence>MELLRLLRDTKHDTGDDDEQHKCSNSDVAEPKDANNYSRDKMSRKTLYPCQGGVFFLGFGNDIFILYPSITQGNSSQNLYCWRYFELR</sequence>
<evidence type="ECO:0000256" key="1">
    <source>
        <dbReference type="SAM" id="MobiDB-lite"/>
    </source>
</evidence>
<comment type="caution">
    <text evidence="2">The sequence shown here is derived from an EMBL/GenBank/DDBJ whole genome shotgun (WGS) entry which is preliminary data.</text>
</comment>
<dbReference type="EMBL" id="JBBPBN010000050">
    <property type="protein sequence ID" value="KAK8993058.1"/>
    <property type="molecule type" value="Genomic_DNA"/>
</dbReference>
<keyword evidence="3" id="KW-1185">Reference proteome</keyword>
<feature type="region of interest" description="Disordered" evidence="1">
    <location>
        <begin position="1"/>
        <end position="37"/>
    </location>
</feature>
<evidence type="ECO:0000313" key="2">
    <source>
        <dbReference type="EMBL" id="KAK8993058.1"/>
    </source>
</evidence>
<proteinExistence type="predicted"/>
<name>A0ABR2PX87_9ROSI</name>
<accession>A0ABR2PX87</accession>
<protein>
    <submittedName>
        <fullName evidence="2">Uncharacterized protein</fullName>
    </submittedName>
</protein>
<dbReference type="Proteomes" id="UP001396334">
    <property type="component" value="Unassembled WGS sequence"/>
</dbReference>
<reference evidence="2 3" key="1">
    <citation type="journal article" date="2024" name="G3 (Bethesda)">
        <title>Genome assembly of Hibiscus sabdariffa L. provides insights into metabolisms of medicinal natural products.</title>
        <authorList>
            <person name="Kim T."/>
        </authorList>
    </citation>
    <scope>NUCLEOTIDE SEQUENCE [LARGE SCALE GENOMIC DNA]</scope>
    <source>
        <strain evidence="2">TK-2024</strain>
        <tissue evidence="2">Old leaves</tissue>
    </source>
</reference>